<dbReference type="PANTHER" id="PTHR43133">
    <property type="entry name" value="RNA POLYMERASE ECF-TYPE SIGMA FACTO"/>
    <property type="match status" value="1"/>
</dbReference>
<reference evidence="9" key="1">
    <citation type="journal article" date="2019" name="Int. J. Syst. Evol. Microbiol.">
        <title>The Global Catalogue of Microorganisms (GCM) 10K type strain sequencing project: providing services to taxonomists for standard genome sequencing and annotation.</title>
        <authorList>
            <consortium name="The Broad Institute Genomics Platform"/>
            <consortium name="The Broad Institute Genome Sequencing Center for Infectious Disease"/>
            <person name="Wu L."/>
            <person name="Ma J."/>
        </authorList>
    </citation>
    <scope>NUCLEOTIDE SEQUENCE [LARGE SCALE GENOMIC DNA]</scope>
    <source>
        <strain evidence="9">JCM 15591</strain>
    </source>
</reference>
<dbReference type="InterPro" id="IPR036388">
    <property type="entry name" value="WH-like_DNA-bd_sf"/>
</dbReference>
<dbReference type="InterPro" id="IPR039425">
    <property type="entry name" value="RNA_pol_sigma-70-like"/>
</dbReference>
<proteinExistence type="inferred from homology"/>
<feature type="domain" description="RNA polymerase sigma factor 70 region 4 type 2" evidence="7">
    <location>
        <begin position="121"/>
        <end position="170"/>
    </location>
</feature>
<evidence type="ECO:0000313" key="9">
    <source>
        <dbReference type="Proteomes" id="UP001501475"/>
    </source>
</evidence>
<evidence type="ECO:0000256" key="5">
    <source>
        <dbReference type="ARBA" id="ARBA00023163"/>
    </source>
</evidence>
<evidence type="ECO:0000256" key="4">
    <source>
        <dbReference type="ARBA" id="ARBA00023125"/>
    </source>
</evidence>
<name>A0ABP4WRA6_9MICO</name>
<dbReference type="Pfam" id="PF08281">
    <property type="entry name" value="Sigma70_r4_2"/>
    <property type="match status" value="1"/>
</dbReference>
<keyword evidence="3" id="KW-0731">Sigma factor</keyword>
<keyword evidence="4" id="KW-0238">DNA-binding</keyword>
<dbReference type="InterPro" id="IPR013249">
    <property type="entry name" value="RNA_pol_sigma70_r4_t2"/>
</dbReference>
<dbReference type="SUPFAM" id="SSF88659">
    <property type="entry name" value="Sigma3 and sigma4 domains of RNA polymerase sigma factors"/>
    <property type="match status" value="1"/>
</dbReference>
<dbReference type="InterPro" id="IPR014284">
    <property type="entry name" value="RNA_pol_sigma-70_dom"/>
</dbReference>
<comment type="similarity">
    <text evidence="1">Belongs to the sigma-70 factor family. ECF subfamily.</text>
</comment>
<keyword evidence="2" id="KW-0805">Transcription regulation</keyword>
<dbReference type="PANTHER" id="PTHR43133:SF50">
    <property type="entry name" value="ECF RNA POLYMERASE SIGMA FACTOR SIGM"/>
    <property type="match status" value="1"/>
</dbReference>
<protein>
    <submittedName>
        <fullName evidence="8">SigE family RNA polymerase sigma factor</fullName>
    </submittedName>
</protein>
<dbReference type="SUPFAM" id="SSF88946">
    <property type="entry name" value="Sigma2 domain of RNA polymerase sigma factors"/>
    <property type="match status" value="1"/>
</dbReference>
<evidence type="ECO:0000259" key="6">
    <source>
        <dbReference type="Pfam" id="PF04542"/>
    </source>
</evidence>
<evidence type="ECO:0000259" key="7">
    <source>
        <dbReference type="Pfam" id="PF08281"/>
    </source>
</evidence>
<comment type="caution">
    <text evidence="8">The sequence shown here is derived from an EMBL/GenBank/DDBJ whole genome shotgun (WGS) entry which is preliminary data.</text>
</comment>
<dbReference type="InterPro" id="IPR013324">
    <property type="entry name" value="RNA_pol_sigma_r3/r4-like"/>
</dbReference>
<evidence type="ECO:0000256" key="3">
    <source>
        <dbReference type="ARBA" id="ARBA00023082"/>
    </source>
</evidence>
<dbReference type="InterPro" id="IPR014325">
    <property type="entry name" value="RNA_pol_sigma-E_actinobac"/>
</dbReference>
<dbReference type="NCBIfam" id="TIGR02937">
    <property type="entry name" value="sigma70-ECF"/>
    <property type="match status" value="1"/>
</dbReference>
<organism evidence="8 9">
    <name type="scientific">Nostocoides vanveenii</name>
    <dbReference type="NCBI Taxonomy" id="330835"/>
    <lineage>
        <taxon>Bacteria</taxon>
        <taxon>Bacillati</taxon>
        <taxon>Actinomycetota</taxon>
        <taxon>Actinomycetes</taxon>
        <taxon>Micrococcales</taxon>
        <taxon>Intrasporangiaceae</taxon>
        <taxon>Nostocoides</taxon>
    </lineage>
</organism>
<dbReference type="EMBL" id="BAAAPN010000044">
    <property type="protein sequence ID" value="GAA1758397.1"/>
    <property type="molecule type" value="Genomic_DNA"/>
</dbReference>
<dbReference type="InterPro" id="IPR013325">
    <property type="entry name" value="RNA_pol_sigma_r2"/>
</dbReference>
<keyword evidence="9" id="KW-1185">Reference proteome</keyword>
<evidence type="ECO:0000256" key="2">
    <source>
        <dbReference type="ARBA" id="ARBA00023015"/>
    </source>
</evidence>
<dbReference type="NCBIfam" id="TIGR02983">
    <property type="entry name" value="SigE-fam_strep"/>
    <property type="match status" value="1"/>
</dbReference>
<accession>A0ABP4WRA6</accession>
<evidence type="ECO:0000313" key="8">
    <source>
        <dbReference type="EMBL" id="GAA1758397.1"/>
    </source>
</evidence>
<dbReference type="Gene3D" id="1.10.10.10">
    <property type="entry name" value="Winged helix-like DNA-binding domain superfamily/Winged helix DNA-binding domain"/>
    <property type="match status" value="1"/>
</dbReference>
<dbReference type="Proteomes" id="UP001501475">
    <property type="component" value="Unassembled WGS sequence"/>
</dbReference>
<dbReference type="CDD" id="cd06171">
    <property type="entry name" value="Sigma70_r4"/>
    <property type="match status" value="1"/>
</dbReference>
<evidence type="ECO:0000256" key="1">
    <source>
        <dbReference type="ARBA" id="ARBA00010641"/>
    </source>
</evidence>
<dbReference type="Pfam" id="PF04542">
    <property type="entry name" value="Sigma70_r2"/>
    <property type="match status" value="1"/>
</dbReference>
<dbReference type="Gene3D" id="1.10.1740.10">
    <property type="match status" value="1"/>
</dbReference>
<dbReference type="InterPro" id="IPR007627">
    <property type="entry name" value="RNA_pol_sigma70_r2"/>
</dbReference>
<sequence>MADSPGDLRRMSADAAIASLYAAHWSGLVRLAWLLVRDQGVAEDIVADALIALHRRWDHLADRDLALAYLRRSVVNAARSVLRHRTVERTYVAQHGRAITEATAPSAEHEALDEVGNAGMLAALDRLPRRQREVLVLRYYLDLSEAQIAHALEIAPGSVKAHASRGLTALRAQLGADPDRTTREDR</sequence>
<feature type="domain" description="RNA polymerase sigma-70 region 2" evidence="6">
    <location>
        <begin position="20"/>
        <end position="85"/>
    </location>
</feature>
<keyword evidence="5" id="KW-0804">Transcription</keyword>
<gene>
    <name evidence="8" type="ORF">GCM10009810_17450</name>
</gene>